<evidence type="ECO:0000259" key="1">
    <source>
        <dbReference type="Pfam" id="PF13556"/>
    </source>
</evidence>
<evidence type="ECO:0000313" key="3">
    <source>
        <dbReference type="Proteomes" id="UP000824070"/>
    </source>
</evidence>
<dbReference type="AlphaFoldDB" id="A0A9D1LP47"/>
<gene>
    <name evidence="2" type="ORF">IAC52_03960</name>
</gene>
<dbReference type="Proteomes" id="UP000824070">
    <property type="component" value="Unassembled WGS sequence"/>
</dbReference>
<comment type="caution">
    <text evidence="2">The sequence shown here is derived from an EMBL/GenBank/DDBJ whole genome shotgun (WGS) entry which is preliminary data.</text>
</comment>
<reference evidence="2" key="2">
    <citation type="journal article" date="2021" name="PeerJ">
        <title>Extensive microbial diversity within the chicken gut microbiome revealed by metagenomics and culture.</title>
        <authorList>
            <person name="Gilroy R."/>
            <person name="Ravi A."/>
            <person name="Getino M."/>
            <person name="Pursley I."/>
            <person name="Horton D.L."/>
            <person name="Alikhan N.F."/>
            <person name="Baker D."/>
            <person name="Gharbi K."/>
            <person name="Hall N."/>
            <person name="Watson M."/>
            <person name="Adriaenssens E.M."/>
            <person name="Foster-Nyarko E."/>
            <person name="Jarju S."/>
            <person name="Secka A."/>
            <person name="Antonio M."/>
            <person name="Oren A."/>
            <person name="Chaudhuri R.R."/>
            <person name="La Ragione R."/>
            <person name="Hildebrand F."/>
            <person name="Pallen M.J."/>
        </authorList>
    </citation>
    <scope>NUCLEOTIDE SEQUENCE</scope>
    <source>
        <strain evidence="2">ChiGjej1B1-22543</strain>
    </source>
</reference>
<organism evidence="2 3">
    <name type="scientific">Candidatus Alloenteromonas pullicola</name>
    <dbReference type="NCBI Taxonomy" id="2840784"/>
    <lineage>
        <taxon>Bacteria</taxon>
        <taxon>Bacillati</taxon>
        <taxon>Bacillota</taxon>
        <taxon>Bacillota incertae sedis</taxon>
        <taxon>Candidatus Alloenteromonas</taxon>
    </lineage>
</organism>
<dbReference type="Pfam" id="PF13556">
    <property type="entry name" value="HTH_30"/>
    <property type="match status" value="1"/>
</dbReference>
<proteinExistence type="predicted"/>
<evidence type="ECO:0000313" key="2">
    <source>
        <dbReference type="EMBL" id="HIU45433.1"/>
    </source>
</evidence>
<sequence>MDCLLCAKYPLNQSAVRGICLHNGYSEPEFAGETKARFAISDASSESLLRALSGLLSDAYPLGILVSGVKGQFALDLSEGALKHFPNQVCFADEVILRDTIFGSFSFYPKLLSYFSLARPEWVKSGIAYLEHRSKKEAADSLYLHRNSLLYRLNKLREVIGIDIDFAHDALLLLIYSSLNVRA</sequence>
<dbReference type="InterPro" id="IPR025736">
    <property type="entry name" value="PucR_C-HTH_dom"/>
</dbReference>
<dbReference type="Gene3D" id="1.10.10.2840">
    <property type="entry name" value="PucR C-terminal helix-turn-helix domain"/>
    <property type="match status" value="1"/>
</dbReference>
<dbReference type="EMBL" id="DVMV01000028">
    <property type="protein sequence ID" value="HIU45433.1"/>
    <property type="molecule type" value="Genomic_DNA"/>
</dbReference>
<name>A0A9D1LP47_9FIRM</name>
<reference evidence="2" key="1">
    <citation type="submission" date="2020-10" db="EMBL/GenBank/DDBJ databases">
        <authorList>
            <person name="Gilroy R."/>
        </authorList>
    </citation>
    <scope>NUCLEOTIDE SEQUENCE</scope>
    <source>
        <strain evidence="2">ChiGjej1B1-22543</strain>
    </source>
</reference>
<dbReference type="InterPro" id="IPR042070">
    <property type="entry name" value="PucR_C-HTH_sf"/>
</dbReference>
<accession>A0A9D1LP47</accession>
<feature type="domain" description="PucR C-terminal helix-turn-helix" evidence="1">
    <location>
        <begin position="128"/>
        <end position="174"/>
    </location>
</feature>
<protein>
    <submittedName>
        <fullName evidence="2">Helix-turn-helix domain-containing protein</fullName>
    </submittedName>
</protein>